<dbReference type="EMBL" id="MK266166">
    <property type="protein sequence ID" value="AZL94356.1"/>
    <property type="molecule type" value="mRNA"/>
</dbReference>
<protein>
    <submittedName>
        <fullName evidence="4">Hydroxysteroid 17-beta dehydrogenase 4</fullName>
    </submittedName>
</protein>
<evidence type="ECO:0000313" key="4">
    <source>
        <dbReference type="EMBL" id="AZL94358.1"/>
    </source>
</evidence>
<dbReference type="GO" id="GO:0003857">
    <property type="term" value="F:(3S)-3-hydroxyacyl-CoA dehydrogenase (NAD+) activity"/>
    <property type="evidence" value="ECO:0007669"/>
    <property type="project" value="TreeGrafter"/>
</dbReference>
<evidence type="ECO:0000259" key="2">
    <source>
        <dbReference type="Pfam" id="PF22622"/>
    </source>
</evidence>
<organism evidence="4">
    <name type="scientific">Nephromyces sp. MMRI</name>
    <dbReference type="NCBI Taxonomy" id="2496275"/>
    <lineage>
        <taxon>Eukaryota</taxon>
        <taxon>Sar</taxon>
        <taxon>Alveolata</taxon>
        <taxon>Apicomplexa</taxon>
        <taxon>Aconoidasida</taxon>
        <taxon>Nephromycida</taxon>
        <taxon>Nephromyces</taxon>
    </lineage>
</organism>
<feature type="domain" description="Peroxisomal multifunctional enzyme type 2-like N-terminal" evidence="2">
    <location>
        <begin position="23"/>
        <end position="155"/>
    </location>
</feature>
<name>A0A3S5HLV1_9APIC</name>
<evidence type="ECO:0000259" key="1">
    <source>
        <dbReference type="Pfam" id="PF01575"/>
    </source>
</evidence>
<dbReference type="EMBL" id="MK266232">
    <property type="protein sequence ID" value="AZL94358.1"/>
    <property type="molecule type" value="mRNA"/>
</dbReference>
<dbReference type="GO" id="GO:0006635">
    <property type="term" value="P:fatty acid beta-oxidation"/>
    <property type="evidence" value="ECO:0007669"/>
    <property type="project" value="TreeGrafter"/>
</dbReference>
<dbReference type="Pfam" id="PF01575">
    <property type="entry name" value="MaoC_dehydratas"/>
    <property type="match status" value="1"/>
</dbReference>
<dbReference type="Gene3D" id="3.10.129.10">
    <property type="entry name" value="Hotdog Thioesterase"/>
    <property type="match status" value="1"/>
</dbReference>
<dbReference type="InterPro" id="IPR002539">
    <property type="entry name" value="MaoC-like_dom"/>
</dbReference>
<reference evidence="4" key="1">
    <citation type="journal article" date="2018" name="Genome Biol. Evol.">
        <title>Nephromyces encodes a urate metabolism pathway and predicted peroxisomes, demonstrating these are not ancient losses of apicomplexans.</title>
        <authorList>
            <person name="Paight C."/>
            <person name="Slamovits C.H."/>
            <person name="Saffo M.B."/>
            <person name="Lane C.E."/>
        </authorList>
    </citation>
    <scope>NUCLEOTIDE SEQUENCE</scope>
    <source>
        <strain evidence="3">Neph397</strain>
        <strain evidence="4">Neph463</strain>
    </source>
</reference>
<dbReference type="InterPro" id="IPR029069">
    <property type="entry name" value="HotDog_dom_sf"/>
</dbReference>
<dbReference type="CDD" id="cd03448">
    <property type="entry name" value="HDE_HSD"/>
    <property type="match status" value="1"/>
</dbReference>
<dbReference type="AlphaFoldDB" id="A0A3S5HLV1"/>
<sequence>MHKPSQVIPSLCEGYVLSKGTKSYSFKDTILYALGVGASQDSTDPEDLKYTYENSEDFSVLPGYATVIPDLFTNFMSLEDCPGMPEFNVMRLLHGEQKITIHKPLPANATVEQTAFIKSVSDKKSGALVVLEIATYDAEDHSPICNNQTSLFIRGIGGFGGTKSSNQENIKFPNRPADFTYTKLTTSDQALIYRLSGDYNPLHVDPNMAAMGGFTRPILHGLCFYGIAIHGIVKLACNNKPEAVKEISARFSSTVTPGDTISTEMWKMNSNTIYFKTTNMNSSKVCISNGVAIINYQSFSKM</sequence>
<dbReference type="Pfam" id="PF22622">
    <property type="entry name" value="MFE-2_hydrat-2_N"/>
    <property type="match status" value="1"/>
</dbReference>
<dbReference type="PANTHER" id="PTHR13078:SF56">
    <property type="entry name" value="PEROXISOMAL MULTIFUNCTIONAL ENZYME TYPE 2"/>
    <property type="match status" value="1"/>
</dbReference>
<dbReference type="InterPro" id="IPR054357">
    <property type="entry name" value="MFE-2_N"/>
</dbReference>
<dbReference type="GO" id="GO:0005777">
    <property type="term" value="C:peroxisome"/>
    <property type="evidence" value="ECO:0007669"/>
    <property type="project" value="TreeGrafter"/>
</dbReference>
<accession>A0A3S5HLV1</accession>
<proteinExistence type="evidence at transcript level"/>
<dbReference type="GO" id="GO:0004300">
    <property type="term" value="F:enoyl-CoA hydratase activity"/>
    <property type="evidence" value="ECO:0007669"/>
    <property type="project" value="TreeGrafter"/>
</dbReference>
<dbReference type="SUPFAM" id="SSF54637">
    <property type="entry name" value="Thioesterase/thiol ester dehydrase-isomerase"/>
    <property type="match status" value="2"/>
</dbReference>
<evidence type="ECO:0000313" key="3">
    <source>
        <dbReference type="EMBL" id="AZL94356.1"/>
    </source>
</evidence>
<dbReference type="GO" id="GO:0044594">
    <property type="term" value="F:17-beta-hydroxysteroid dehydrogenase (NAD+) activity"/>
    <property type="evidence" value="ECO:0007669"/>
    <property type="project" value="TreeGrafter"/>
</dbReference>
<dbReference type="PANTHER" id="PTHR13078">
    <property type="entry name" value="PEROXISOMAL MULTIFUNCTIONAL ENZYME TYPE 2-RELATED"/>
    <property type="match status" value="1"/>
</dbReference>
<feature type="domain" description="MaoC-like" evidence="1">
    <location>
        <begin position="173"/>
        <end position="285"/>
    </location>
</feature>